<dbReference type="OrthoDB" id="414122at2759"/>
<feature type="compositionally biased region" description="Basic and acidic residues" evidence="6">
    <location>
        <begin position="223"/>
        <end position="260"/>
    </location>
</feature>
<protein>
    <submittedName>
        <fullName evidence="8">Protein kinase domain-containing protein</fullName>
    </submittedName>
</protein>
<evidence type="ECO:0000256" key="4">
    <source>
        <dbReference type="ARBA" id="ARBA00022860"/>
    </source>
</evidence>
<feature type="region of interest" description="Disordered" evidence="6">
    <location>
        <begin position="219"/>
        <end position="266"/>
    </location>
</feature>
<name>A0A9P1DED8_9DINO</name>
<dbReference type="InterPro" id="IPR000048">
    <property type="entry name" value="IQ_motif_EF-hand-BS"/>
</dbReference>
<dbReference type="PANTHER" id="PTHR22706">
    <property type="entry name" value="ASSEMBLY FACTOR FOR SPINDLE MICROTUBULES"/>
    <property type="match status" value="1"/>
</dbReference>
<feature type="region of interest" description="Disordered" evidence="6">
    <location>
        <begin position="399"/>
        <end position="432"/>
    </location>
</feature>
<dbReference type="InterPro" id="IPR051185">
    <property type="entry name" value="ASPM"/>
</dbReference>
<organism evidence="7">
    <name type="scientific">Cladocopium goreaui</name>
    <dbReference type="NCBI Taxonomy" id="2562237"/>
    <lineage>
        <taxon>Eukaryota</taxon>
        <taxon>Sar</taxon>
        <taxon>Alveolata</taxon>
        <taxon>Dinophyceae</taxon>
        <taxon>Suessiales</taxon>
        <taxon>Symbiodiniaceae</taxon>
        <taxon>Cladocopium</taxon>
    </lineage>
</organism>
<feature type="compositionally biased region" description="Basic and acidic residues" evidence="6">
    <location>
        <begin position="399"/>
        <end position="425"/>
    </location>
</feature>
<evidence type="ECO:0000313" key="9">
    <source>
        <dbReference type="Proteomes" id="UP001152797"/>
    </source>
</evidence>
<dbReference type="GO" id="GO:0016301">
    <property type="term" value="F:kinase activity"/>
    <property type="evidence" value="ECO:0007669"/>
    <property type="project" value="UniProtKB-KW"/>
</dbReference>
<reference evidence="7" key="1">
    <citation type="submission" date="2022-10" db="EMBL/GenBank/DDBJ databases">
        <authorList>
            <person name="Chen Y."/>
            <person name="Dougan E. K."/>
            <person name="Chan C."/>
            <person name="Rhodes N."/>
            <person name="Thang M."/>
        </authorList>
    </citation>
    <scope>NUCLEOTIDE SEQUENCE</scope>
</reference>
<keyword evidence="8" id="KW-0808">Transferase</keyword>
<keyword evidence="2" id="KW-0963">Cytoplasm</keyword>
<proteinExistence type="predicted"/>
<dbReference type="EMBL" id="CAMXCT010004434">
    <property type="protein sequence ID" value="CAI4008979.1"/>
    <property type="molecule type" value="Genomic_DNA"/>
</dbReference>
<keyword evidence="8" id="KW-0418">Kinase</keyword>
<dbReference type="Proteomes" id="UP001152797">
    <property type="component" value="Unassembled WGS sequence"/>
</dbReference>
<dbReference type="SMART" id="SM00015">
    <property type="entry name" value="IQ"/>
    <property type="match status" value="4"/>
</dbReference>
<keyword evidence="3" id="KW-0677">Repeat</keyword>
<dbReference type="EMBL" id="CAMXCT030004434">
    <property type="protein sequence ID" value="CAL4796291.1"/>
    <property type="molecule type" value="Genomic_DNA"/>
</dbReference>
<evidence type="ECO:0000256" key="1">
    <source>
        <dbReference type="ARBA" id="ARBA00004496"/>
    </source>
</evidence>
<comment type="subcellular location">
    <subcellularLocation>
        <location evidence="1">Cytoplasm</location>
    </subcellularLocation>
</comment>
<gene>
    <name evidence="7" type="ORF">C1SCF055_LOCUS34369</name>
</gene>
<feature type="coiled-coil region" evidence="5">
    <location>
        <begin position="51"/>
        <end position="79"/>
    </location>
</feature>
<evidence type="ECO:0000313" key="8">
    <source>
        <dbReference type="EMBL" id="CAL4796291.1"/>
    </source>
</evidence>
<dbReference type="GO" id="GO:0007051">
    <property type="term" value="P:spindle organization"/>
    <property type="evidence" value="ECO:0007669"/>
    <property type="project" value="TreeGrafter"/>
</dbReference>
<comment type="caution">
    <text evidence="7">The sequence shown here is derived from an EMBL/GenBank/DDBJ whole genome shotgun (WGS) entry which is preliminary data.</text>
</comment>
<keyword evidence="5" id="KW-0175">Coiled coil</keyword>
<dbReference type="PANTHER" id="PTHR22706:SF1">
    <property type="entry name" value="ASSEMBLY FACTOR FOR SPINDLE MICROTUBULES"/>
    <property type="match status" value="1"/>
</dbReference>
<dbReference type="EMBL" id="CAMXCT020004434">
    <property type="protein sequence ID" value="CAL1162354.1"/>
    <property type="molecule type" value="Genomic_DNA"/>
</dbReference>
<evidence type="ECO:0000313" key="7">
    <source>
        <dbReference type="EMBL" id="CAI4008979.1"/>
    </source>
</evidence>
<dbReference type="GO" id="GO:0000922">
    <property type="term" value="C:spindle pole"/>
    <property type="evidence" value="ECO:0007669"/>
    <property type="project" value="TreeGrafter"/>
</dbReference>
<dbReference type="Pfam" id="PF00612">
    <property type="entry name" value="IQ"/>
    <property type="match status" value="3"/>
</dbReference>
<sequence>MAVRKKEEARVQQMSVAAMRQRMAEQHHKCVNVVTLRLQARWRGKVVRRWFLQQQEERKQLEERQRQQEEARSKQLSIEATRKMLKDRETQRLTFHAVKLQAWWRGRMTRQRYRAVQEERRRLQRQQRRLQEVSITSKRLQDVELQQRTRAAQKIQGAYRCRKAKKELRRLKMNKAKQEHDKWDALKLMFRRERESLEKLREDKARRTKEQLDKQVQRYRHRVQGDAHHGHRQALDDRRHSDRRKGADRERERDRRRSDAVESDTSSVMLAEAASMLLRTRHLEQPLRLRDAEGGDPATDSLLRDVAVRLQESAVVKMQAQFRGAISRRRVNDFKAKLVEQKEAALKERKLVEEERRAARRRDWDTKVSAMRRRLAHLEERKQGDAAVTLGAPRDRSAFEDLRRVSGGEEEKKVGGGGREEKEGRGWTAIQR</sequence>
<dbReference type="GO" id="GO:0000278">
    <property type="term" value="P:mitotic cell cycle"/>
    <property type="evidence" value="ECO:0007669"/>
    <property type="project" value="TreeGrafter"/>
</dbReference>
<dbReference type="GO" id="GO:0051295">
    <property type="term" value="P:establishment of meiotic spindle localization"/>
    <property type="evidence" value="ECO:0007669"/>
    <property type="project" value="TreeGrafter"/>
</dbReference>
<feature type="coiled-coil region" evidence="5">
    <location>
        <begin position="335"/>
        <end position="381"/>
    </location>
</feature>
<dbReference type="GO" id="GO:0005737">
    <property type="term" value="C:cytoplasm"/>
    <property type="evidence" value="ECO:0007669"/>
    <property type="project" value="UniProtKB-SubCell"/>
</dbReference>
<evidence type="ECO:0000256" key="3">
    <source>
        <dbReference type="ARBA" id="ARBA00022737"/>
    </source>
</evidence>
<reference evidence="8 9" key="2">
    <citation type="submission" date="2024-05" db="EMBL/GenBank/DDBJ databases">
        <authorList>
            <person name="Chen Y."/>
            <person name="Shah S."/>
            <person name="Dougan E. K."/>
            <person name="Thang M."/>
            <person name="Chan C."/>
        </authorList>
    </citation>
    <scope>NUCLEOTIDE SEQUENCE [LARGE SCALE GENOMIC DNA]</scope>
</reference>
<accession>A0A9P1DED8</accession>
<evidence type="ECO:0000256" key="5">
    <source>
        <dbReference type="SAM" id="Coils"/>
    </source>
</evidence>
<dbReference type="PROSITE" id="PS50096">
    <property type="entry name" value="IQ"/>
    <property type="match status" value="4"/>
</dbReference>
<keyword evidence="9" id="KW-1185">Reference proteome</keyword>
<keyword evidence="4" id="KW-0112">Calmodulin-binding</keyword>
<dbReference type="GO" id="GO:0005516">
    <property type="term" value="F:calmodulin binding"/>
    <property type="evidence" value="ECO:0007669"/>
    <property type="project" value="UniProtKB-KW"/>
</dbReference>
<dbReference type="AlphaFoldDB" id="A0A9P1DED8"/>
<evidence type="ECO:0000256" key="6">
    <source>
        <dbReference type="SAM" id="MobiDB-lite"/>
    </source>
</evidence>
<evidence type="ECO:0000256" key="2">
    <source>
        <dbReference type="ARBA" id="ARBA00022490"/>
    </source>
</evidence>